<evidence type="ECO:0000256" key="1">
    <source>
        <dbReference type="ARBA" id="ARBA00004613"/>
    </source>
</evidence>
<dbReference type="GO" id="GO:0005615">
    <property type="term" value="C:extracellular space"/>
    <property type="evidence" value="ECO:0007669"/>
    <property type="project" value="UniProtKB-KW"/>
</dbReference>
<comment type="similarity">
    <text evidence="2">Belongs to the intercrine alpha (chemokine CxC) family.</text>
</comment>
<dbReference type="InterPro" id="IPR036048">
    <property type="entry name" value="Interleukin_8-like_sf"/>
</dbReference>
<dbReference type="InterPro" id="IPR039809">
    <property type="entry name" value="Chemokine_b/g/d"/>
</dbReference>
<evidence type="ECO:0000256" key="5">
    <source>
        <dbReference type="SAM" id="SignalP"/>
    </source>
</evidence>
<dbReference type="OrthoDB" id="8872899at2759"/>
<reference evidence="7 8" key="1">
    <citation type="submission" date="2019-04" db="EMBL/GenBank/DDBJ databases">
        <authorList>
            <consortium name="Wellcome Sanger Institute Data Sharing"/>
        </authorList>
    </citation>
    <scope>NUCLEOTIDE SEQUENCE [LARGE SCALE GENOMIC DNA]</scope>
</reference>
<organism evidence="7 8">
    <name type="scientific">Scleropages formosus</name>
    <name type="common">Asian bonytongue</name>
    <name type="synonym">Osteoglossum formosum</name>
    <dbReference type="NCBI Taxonomy" id="113540"/>
    <lineage>
        <taxon>Eukaryota</taxon>
        <taxon>Metazoa</taxon>
        <taxon>Chordata</taxon>
        <taxon>Craniata</taxon>
        <taxon>Vertebrata</taxon>
        <taxon>Euteleostomi</taxon>
        <taxon>Actinopterygii</taxon>
        <taxon>Neopterygii</taxon>
        <taxon>Teleostei</taxon>
        <taxon>Osteoglossocephala</taxon>
        <taxon>Osteoglossomorpha</taxon>
        <taxon>Osteoglossiformes</taxon>
        <taxon>Osteoglossidae</taxon>
        <taxon>Scleropages</taxon>
    </lineage>
</organism>
<reference evidence="7" key="2">
    <citation type="submission" date="2025-08" db="UniProtKB">
        <authorList>
            <consortium name="Ensembl"/>
        </authorList>
    </citation>
    <scope>IDENTIFICATION</scope>
</reference>
<dbReference type="GO" id="GO:0006955">
    <property type="term" value="P:immune response"/>
    <property type="evidence" value="ECO:0007669"/>
    <property type="project" value="InterPro"/>
</dbReference>
<dbReference type="InterPro" id="IPR001089">
    <property type="entry name" value="Chemokine_CXC"/>
</dbReference>
<gene>
    <name evidence="7" type="primary">LOC108936811</name>
</gene>
<protein>
    <submittedName>
        <fullName evidence="7">Interleukin-8-like</fullName>
    </submittedName>
</protein>
<accession>A0A8C9RUA5</accession>
<name>A0A8C9RUA5_SCLFO</name>
<dbReference type="PANTHER" id="PTHR12015">
    <property type="entry name" value="SMALL INDUCIBLE CYTOKINE A"/>
    <property type="match status" value="1"/>
</dbReference>
<dbReference type="PRINTS" id="PR00437">
    <property type="entry name" value="SMALLCYTKCXC"/>
</dbReference>
<dbReference type="RefSeq" id="XP_018611907.1">
    <property type="nucleotide sequence ID" value="XM_018756391.2"/>
</dbReference>
<keyword evidence="4" id="KW-0964">Secreted</keyword>
<feature type="signal peptide" evidence="5">
    <location>
        <begin position="1"/>
        <end position="18"/>
    </location>
</feature>
<proteinExistence type="inferred from homology"/>
<evidence type="ECO:0000313" key="7">
    <source>
        <dbReference type="Ensembl" id="ENSSFOP00015023743.1"/>
    </source>
</evidence>
<dbReference type="InterPro" id="IPR033899">
    <property type="entry name" value="CXC_Chemokine_domain"/>
</dbReference>
<evidence type="ECO:0000256" key="2">
    <source>
        <dbReference type="ARBA" id="ARBA00010665"/>
    </source>
</evidence>
<evidence type="ECO:0000256" key="3">
    <source>
        <dbReference type="ARBA" id="ARBA00022514"/>
    </source>
</evidence>
<dbReference type="InterPro" id="IPR001811">
    <property type="entry name" value="Chemokine_IL8-like_dom"/>
</dbReference>
<feature type="domain" description="Chemokine interleukin-8-like" evidence="6">
    <location>
        <begin position="25"/>
        <end position="86"/>
    </location>
</feature>
<feature type="chain" id="PRO_5034787059" evidence="5">
    <location>
        <begin position="19"/>
        <end position="107"/>
    </location>
</feature>
<sequence length="107" mass="11887">MNTRIFVLLSVLACVALAQHRGMTSSRCLCRRVRDKFGPPKNILDIQIYPPSNSCDSLEVVVSLKNGLQYCLDPRVQKVQEIIANLQAIKKSREQAESLSEAGTSEP</sequence>
<evidence type="ECO:0000256" key="4">
    <source>
        <dbReference type="ARBA" id="ARBA00022525"/>
    </source>
</evidence>
<dbReference type="GeneTree" id="ENSGT00990000205168"/>
<dbReference type="KEGG" id="sfm:108936811"/>
<dbReference type="GeneID" id="108936811"/>
<dbReference type="PANTHER" id="PTHR12015:SF198">
    <property type="entry name" value="PLATELET BASIC PROTEIN"/>
    <property type="match status" value="1"/>
</dbReference>
<dbReference type="SUPFAM" id="SSF54117">
    <property type="entry name" value="Interleukin 8-like chemokines"/>
    <property type="match status" value="1"/>
</dbReference>
<dbReference type="SMART" id="SM00199">
    <property type="entry name" value="SCY"/>
    <property type="match status" value="1"/>
</dbReference>
<keyword evidence="8" id="KW-1185">Reference proteome</keyword>
<dbReference type="CDD" id="cd00273">
    <property type="entry name" value="Chemokine_CXC"/>
    <property type="match status" value="1"/>
</dbReference>
<dbReference type="GO" id="GO:0006952">
    <property type="term" value="P:defense response"/>
    <property type="evidence" value="ECO:0007669"/>
    <property type="project" value="InterPro"/>
</dbReference>
<dbReference type="Pfam" id="PF00048">
    <property type="entry name" value="IL8"/>
    <property type="match status" value="1"/>
</dbReference>
<dbReference type="PRINTS" id="PR00436">
    <property type="entry name" value="INTERLEUKIN8"/>
</dbReference>
<dbReference type="GO" id="GO:0008009">
    <property type="term" value="F:chemokine activity"/>
    <property type="evidence" value="ECO:0007669"/>
    <property type="project" value="InterPro"/>
</dbReference>
<dbReference type="AlphaFoldDB" id="A0A8C9RUA5"/>
<dbReference type="Gene3D" id="2.40.50.40">
    <property type="match status" value="1"/>
</dbReference>
<dbReference type="Ensembl" id="ENSSFOT00015024002.2">
    <property type="protein sequence ID" value="ENSSFOP00015023743.1"/>
    <property type="gene ID" value="ENSSFOG00015015262.2"/>
</dbReference>
<dbReference type="Proteomes" id="UP000694397">
    <property type="component" value="Chromosome 13"/>
</dbReference>
<keyword evidence="3" id="KW-0202">Cytokine</keyword>
<comment type="subcellular location">
    <subcellularLocation>
        <location evidence="1">Secreted</location>
    </subcellularLocation>
</comment>
<reference evidence="7" key="3">
    <citation type="submission" date="2025-09" db="UniProtKB">
        <authorList>
            <consortium name="Ensembl"/>
        </authorList>
    </citation>
    <scope>IDENTIFICATION</scope>
</reference>
<keyword evidence="5" id="KW-0732">Signal</keyword>
<evidence type="ECO:0000313" key="8">
    <source>
        <dbReference type="Proteomes" id="UP000694397"/>
    </source>
</evidence>
<evidence type="ECO:0000259" key="6">
    <source>
        <dbReference type="SMART" id="SM00199"/>
    </source>
</evidence>